<dbReference type="Pfam" id="PF00046">
    <property type="entry name" value="Homeodomain"/>
    <property type="match status" value="1"/>
</dbReference>
<dbReference type="PRINTS" id="PR00024">
    <property type="entry name" value="HOMEOBOX"/>
</dbReference>
<evidence type="ECO:0000256" key="9">
    <source>
        <dbReference type="PROSITE-ProRule" id="PRU00108"/>
    </source>
</evidence>
<dbReference type="FunFam" id="1.10.10.60:FF:000053">
    <property type="entry name" value="H6 family homeobox 2"/>
    <property type="match status" value="1"/>
</dbReference>
<evidence type="ECO:0000313" key="12">
    <source>
        <dbReference type="WBParaSite" id="SSLN_0000910701-mRNA-1"/>
    </source>
</evidence>
<keyword evidence="6" id="KW-0804">Transcription</keyword>
<accession>A0A183SX22</accession>
<dbReference type="SUPFAM" id="SSF46689">
    <property type="entry name" value="Homeodomain-like"/>
    <property type="match status" value="1"/>
</dbReference>
<protein>
    <submittedName>
        <fullName evidence="12">Homeobox domain-containing protein</fullName>
    </submittedName>
</protein>
<feature type="DNA-binding region" description="Homeobox" evidence="9">
    <location>
        <begin position="30"/>
        <end position="89"/>
    </location>
</feature>
<name>A0A183SX22_SCHSO</name>
<dbReference type="InterPro" id="IPR020479">
    <property type="entry name" value="HD_metazoa"/>
</dbReference>
<evidence type="ECO:0000256" key="3">
    <source>
        <dbReference type="ARBA" id="ARBA00023015"/>
    </source>
</evidence>
<dbReference type="GO" id="GO:0000977">
    <property type="term" value="F:RNA polymerase II transcription regulatory region sequence-specific DNA binding"/>
    <property type="evidence" value="ECO:0007669"/>
    <property type="project" value="TreeGrafter"/>
</dbReference>
<organism evidence="12">
    <name type="scientific">Schistocephalus solidus</name>
    <name type="common">Tapeworm</name>
    <dbReference type="NCBI Taxonomy" id="70667"/>
    <lineage>
        <taxon>Eukaryota</taxon>
        <taxon>Metazoa</taxon>
        <taxon>Spiralia</taxon>
        <taxon>Lophotrochozoa</taxon>
        <taxon>Platyhelminthes</taxon>
        <taxon>Cestoda</taxon>
        <taxon>Eucestoda</taxon>
        <taxon>Diphyllobothriidea</taxon>
        <taxon>Diphyllobothriidae</taxon>
        <taxon>Schistocephalus</taxon>
    </lineage>
</organism>
<evidence type="ECO:0000256" key="4">
    <source>
        <dbReference type="ARBA" id="ARBA00023125"/>
    </source>
</evidence>
<feature type="domain" description="Homeobox" evidence="11">
    <location>
        <begin position="28"/>
        <end position="88"/>
    </location>
</feature>
<keyword evidence="4 9" id="KW-0238">DNA-binding</keyword>
<dbReference type="CDD" id="cd00086">
    <property type="entry name" value="homeodomain"/>
    <property type="match status" value="1"/>
</dbReference>
<evidence type="ECO:0000256" key="8">
    <source>
        <dbReference type="ARBA" id="ARBA00038165"/>
    </source>
</evidence>
<keyword evidence="3" id="KW-0805">Transcription regulation</keyword>
<dbReference type="WBParaSite" id="SSLN_0000910701-mRNA-1">
    <property type="protein sequence ID" value="SSLN_0000910701-mRNA-1"/>
    <property type="gene ID" value="SSLN_0000910701"/>
</dbReference>
<comment type="similarity">
    <text evidence="8">Belongs to the HMX homeobox family.</text>
</comment>
<evidence type="ECO:0000256" key="7">
    <source>
        <dbReference type="ARBA" id="ARBA00023242"/>
    </source>
</evidence>
<dbReference type="InterPro" id="IPR001356">
    <property type="entry name" value="HD"/>
</dbReference>
<dbReference type="AlphaFoldDB" id="A0A183SX22"/>
<dbReference type="Gene3D" id="1.10.10.60">
    <property type="entry name" value="Homeodomain-like"/>
    <property type="match status" value="1"/>
</dbReference>
<dbReference type="InterPro" id="IPR009057">
    <property type="entry name" value="Homeodomain-like_sf"/>
</dbReference>
<dbReference type="GO" id="GO:0000981">
    <property type="term" value="F:DNA-binding transcription factor activity, RNA polymerase II-specific"/>
    <property type="evidence" value="ECO:0007669"/>
    <property type="project" value="InterPro"/>
</dbReference>
<evidence type="ECO:0000256" key="2">
    <source>
        <dbReference type="ARBA" id="ARBA00022473"/>
    </source>
</evidence>
<evidence type="ECO:0000256" key="1">
    <source>
        <dbReference type="ARBA" id="ARBA00004123"/>
    </source>
</evidence>
<sequence length="265" mass="30031">LWFNAKVQNFHLFLPDSGPQTSGDEFRLRKKKTRTVFSRNQVFQLESMFEVKRYLSSSERVSLAQALRLTETQVKIWFQNRRNKWKRQVATEVDDSGGSVGGASGSFLHVEDNLPPYQYRNRHAEALVGLNSRGSQINETPQTPKDILRSLKLEQPNPQTFLYTTHVNRPPALTVPWFLSPMGLQLSRLDALGSAFPPMYPLTTPQESSDTGVREMNAQAETVSDLSTIAGPNSSKGFWQYLETASPLPLLQIQVRTDKPPLRKQ</sequence>
<evidence type="ECO:0000256" key="5">
    <source>
        <dbReference type="ARBA" id="ARBA00023155"/>
    </source>
</evidence>
<evidence type="ECO:0000259" key="11">
    <source>
        <dbReference type="PROSITE" id="PS50071"/>
    </source>
</evidence>
<dbReference type="SMART" id="SM00389">
    <property type="entry name" value="HOX"/>
    <property type="match status" value="1"/>
</dbReference>
<dbReference type="InterPro" id="IPR051300">
    <property type="entry name" value="HMX_Homeobox_TF"/>
</dbReference>
<keyword evidence="7 9" id="KW-0539">Nucleus</keyword>
<comment type="subcellular location">
    <subcellularLocation>
        <location evidence="1 9 10">Nucleus</location>
    </subcellularLocation>
</comment>
<dbReference type="GO" id="GO:0005634">
    <property type="term" value="C:nucleus"/>
    <property type="evidence" value="ECO:0007669"/>
    <property type="project" value="UniProtKB-SubCell"/>
</dbReference>
<evidence type="ECO:0000256" key="6">
    <source>
        <dbReference type="ARBA" id="ARBA00023163"/>
    </source>
</evidence>
<dbReference type="PANTHER" id="PTHR46110">
    <property type="entry name" value="HOMEOBOX PROTEIN HMX"/>
    <property type="match status" value="1"/>
</dbReference>
<dbReference type="InterPro" id="IPR017970">
    <property type="entry name" value="Homeobox_CS"/>
</dbReference>
<reference evidence="12" key="1">
    <citation type="submission" date="2016-06" db="UniProtKB">
        <authorList>
            <consortium name="WormBaseParasite"/>
        </authorList>
    </citation>
    <scope>IDENTIFICATION</scope>
</reference>
<keyword evidence="5 9" id="KW-0371">Homeobox</keyword>
<keyword evidence="2" id="KW-0217">Developmental protein</keyword>
<dbReference type="PANTHER" id="PTHR46110:SF3">
    <property type="entry name" value="HOMEOBOX PROTEIN HMX"/>
    <property type="match status" value="1"/>
</dbReference>
<dbReference type="PROSITE" id="PS50071">
    <property type="entry name" value="HOMEOBOX_2"/>
    <property type="match status" value="1"/>
</dbReference>
<evidence type="ECO:0000256" key="10">
    <source>
        <dbReference type="RuleBase" id="RU000682"/>
    </source>
</evidence>
<dbReference type="PROSITE" id="PS00027">
    <property type="entry name" value="HOMEOBOX_1"/>
    <property type="match status" value="1"/>
</dbReference>
<proteinExistence type="inferred from homology"/>